<reference evidence="5 6" key="1">
    <citation type="journal article" date="2017" name="BMC Genomics">
        <title>Genome sequencing of 39 Akkermansia muciniphila isolates reveals its population structure, genomic and functional diverisity, and global distribution in mammalian gut microbiotas.</title>
        <authorList>
            <person name="Guo X."/>
            <person name="Li S."/>
            <person name="Zhang J."/>
            <person name="Wu F."/>
            <person name="Li X."/>
            <person name="Wu D."/>
            <person name="Zhang M."/>
            <person name="Ou Z."/>
            <person name="Jie Z."/>
            <person name="Yan Q."/>
            <person name="Li P."/>
            <person name="Yi J."/>
            <person name="Peng Y."/>
        </authorList>
    </citation>
    <scope>NUCLEOTIDE SEQUENCE [LARGE SCALE GENOMIC DNA]</scope>
    <source>
        <strain evidence="5 6">GP24</strain>
    </source>
</reference>
<gene>
    <name evidence="5" type="ORF">CXU22_04285</name>
</gene>
<dbReference type="InterPro" id="IPR055270">
    <property type="entry name" value="Glyco_tran_10_C"/>
</dbReference>
<dbReference type="Gene3D" id="3.40.50.11660">
    <property type="entry name" value="Glycosyl transferase family 10, C-terminal domain"/>
    <property type="match status" value="1"/>
</dbReference>
<evidence type="ECO:0000313" key="6">
    <source>
        <dbReference type="Proteomes" id="UP000236000"/>
    </source>
</evidence>
<dbReference type="Pfam" id="PF00852">
    <property type="entry name" value="Glyco_transf_10"/>
    <property type="match status" value="1"/>
</dbReference>
<dbReference type="AlphaFoldDB" id="A0A2N8HFF9"/>
<dbReference type="PANTHER" id="PTHR11929">
    <property type="entry name" value="ALPHA- 1,3 -FUCOSYLTRANSFERASE"/>
    <property type="match status" value="1"/>
</dbReference>
<comment type="similarity">
    <text evidence="1">Belongs to the glycosyltransferase 10 family.</text>
</comment>
<dbReference type="InterPro" id="IPR001503">
    <property type="entry name" value="Glyco_trans_10"/>
</dbReference>
<organism evidence="5 6">
    <name type="scientific">Akkermansia muciniphila</name>
    <dbReference type="NCBI Taxonomy" id="239935"/>
    <lineage>
        <taxon>Bacteria</taxon>
        <taxon>Pseudomonadati</taxon>
        <taxon>Verrucomicrobiota</taxon>
        <taxon>Verrucomicrobiia</taxon>
        <taxon>Verrucomicrobiales</taxon>
        <taxon>Akkermansiaceae</taxon>
        <taxon>Akkermansia</taxon>
    </lineage>
</organism>
<keyword evidence="3 5" id="KW-0808">Transferase</keyword>
<dbReference type="GO" id="GO:0046920">
    <property type="term" value="F:alpha-(1-&gt;3)-fucosyltransferase activity"/>
    <property type="evidence" value="ECO:0007669"/>
    <property type="project" value="TreeGrafter"/>
</dbReference>
<keyword evidence="2" id="KW-0328">Glycosyltransferase</keyword>
<sequence>MHLFNAYTFMTDSPRPTRIKVIRKSTKASPDKTETLLWGDCLFCTDAAMTDYDWVLVYDEFPRHSVGTIKDETEPLLCPPDQTILITVEPPSIKIYSRAYTSQFGTVLTTHSSRDLPHPNHTLGRGCLEWLYIKPMQEILDQTEFPKTKMLSTICSAKQHTHTMHKMRYDLTRYLADHLPELDWFGHGIQEIENKTVAMDDYKYHLCVENHLEPHHWTEKLSDAFVAMTLPFYAGDPLATECFPPESFIPIPLDNPQKAFEIIRKAMDGGEYEKRLPAIREARRLVLEKYNMFAQTAAVIRNHRGTGTVRPGATLKGRHVLRKNPLNAIRELADTVAYKIRSRGKRGTGA</sequence>
<name>A0A2N8HFF9_9BACT</name>
<dbReference type="Proteomes" id="UP000236000">
    <property type="component" value="Unassembled WGS sequence"/>
</dbReference>
<dbReference type="EMBL" id="PJKA01000006">
    <property type="protein sequence ID" value="PNC19013.1"/>
    <property type="molecule type" value="Genomic_DNA"/>
</dbReference>
<proteinExistence type="inferred from homology"/>
<evidence type="ECO:0000256" key="2">
    <source>
        <dbReference type="ARBA" id="ARBA00022676"/>
    </source>
</evidence>
<feature type="domain" description="Fucosyltransferase C-terminal" evidence="4">
    <location>
        <begin position="147"/>
        <end position="251"/>
    </location>
</feature>
<dbReference type="PANTHER" id="PTHR11929:SF194">
    <property type="entry name" value="ALPHA-(1,3)-FUCOSYLTRANSFERASE 10"/>
    <property type="match status" value="1"/>
</dbReference>
<dbReference type="GO" id="GO:0016020">
    <property type="term" value="C:membrane"/>
    <property type="evidence" value="ECO:0007669"/>
    <property type="project" value="InterPro"/>
</dbReference>
<evidence type="ECO:0000259" key="4">
    <source>
        <dbReference type="Pfam" id="PF00852"/>
    </source>
</evidence>
<evidence type="ECO:0000313" key="5">
    <source>
        <dbReference type="EMBL" id="PNC19013.1"/>
    </source>
</evidence>
<evidence type="ECO:0000256" key="1">
    <source>
        <dbReference type="ARBA" id="ARBA00008919"/>
    </source>
</evidence>
<protein>
    <submittedName>
        <fullName evidence="5">Glycosyltransferase</fullName>
    </submittedName>
</protein>
<dbReference type="InterPro" id="IPR038577">
    <property type="entry name" value="GT10-like_C_sf"/>
</dbReference>
<comment type="caution">
    <text evidence="5">The sequence shown here is derived from an EMBL/GenBank/DDBJ whole genome shotgun (WGS) entry which is preliminary data.</text>
</comment>
<evidence type="ECO:0000256" key="3">
    <source>
        <dbReference type="ARBA" id="ARBA00022679"/>
    </source>
</evidence>
<dbReference type="RefSeq" id="WP_102712880.1">
    <property type="nucleotide sequence ID" value="NZ_PJKA01000006.1"/>
</dbReference>
<dbReference type="SUPFAM" id="SSF53756">
    <property type="entry name" value="UDP-Glycosyltransferase/glycogen phosphorylase"/>
    <property type="match status" value="1"/>
</dbReference>
<accession>A0A2N8HFF9</accession>